<feature type="domain" description="DUF4397" evidence="2">
    <location>
        <begin position="44"/>
        <end position="163"/>
    </location>
</feature>
<name>A0AA94EHM8_9GAMM</name>
<dbReference type="PROSITE" id="PS51257">
    <property type="entry name" value="PROKAR_LIPOPROTEIN"/>
    <property type="match status" value="1"/>
</dbReference>
<dbReference type="RefSeq" id="WP_126819715.1">
    <property type="nucleotide sequence ID" value="NZ_PIPS01000001.1"/>
</dbReference>
<dbReference type="Proteomes" id="UP000286680">
    <property type="component" value="Unassembled WGS sequence"/>
</dbReference>
<dbReference type="AlphaFoldDB" id="A0AA94EHM8"/>
<proteinExistence type="predicted"/>
<protein>
    <recommendedName>
        <fullName evidence="2">DUF4397 domain-containing protein</fullName>
    </recommendedName>
</protein>
<evidence type="ECO:0000256" key="1">
    <source>
        <dbReference type="SAM" id="SignalP"/>
    </source>
</evidence>
<dbReference type="InterPro" id="IPR025510">
    <property type="entry name" value="DUF4397"/>
</dbReference>
<gene>
    <name evidence="3" type="ORF">CWE23_05675</name>
</gene>
<evidence type="ECO:0000259" key="2">
    <source>
        <dbReference type="Pfam" id="PF14344"/>
    </source>
</evidence>
<dbReference type="Pfam" id="PF14344">
    <property type="entry name" value="DUF4397"/>
    <property type="match status" value="2"/>
</dbReference>
<keyword evidence="4" id="KW-1185">Reference proteome</keyword>
<dbReference type="EMBL" id="PIPS01000001">
    <property type="protein sequence ID" value="RUO45489.1"/>
    <property type="molecule type" value="Genomic_DNA"/>
</dbReference>
<feature type="chain" id="PRO_5041653837" description="DUF4397 domain-containing protein" evidence="1">
    <location>
        <begin position="23"/>
        <end position="465"/>
    </location>
</feature>
<comment type="caution">
    <text evidence="3">The sequence shown here is derived from an EMBL/GenBank/DDBJ whole genome shotgun (WGS) entry which is preliminary data.</text>
</comment>
<organism evidence="3 4">
    <name type="scientific">Idiomarina aquatica</name>
    <dbReference type="NCBI Taxonomy" id="1327752"/>
    <lineage>
        <taxon>Bacteria</taxon>
        <taxon>Pseudomonadati</taxon>
        <taxon>Pseudomonadota</taxon>
        <taxon>Gammaproteobacteria</taxon>
        <taxon>Alteromonadales</taxon>
        <taxon>Idiomarinaceae</taxon>
        <taxon>Idiomarina</taxon>
    </lineage>
</organism>
<evidence type="ECO:0000313" key="4">
    <source>
        <dbReference type="Proteomes" id="UP000286680"/>
    </source>
</evidence>
<accession>A0AA94EHM8</accession>
<feature type="domain" description="DUF4397" evidence="2">
    <location>
        <begin position="258"/>
        <end position="374"/>
    </location>
</feature>
<feature type="signal peptide" evidence="1">
    <location>
        <begin position="1"/>
        <end position="22"/>
    </location>
</feature>
<evidence type="ECO:0000313" key="3">
    <source>
        <dbReference type="EMBL" id="RUO45489.1"/>
    </source>
</evidence>
<keyword evidence="1" id="KW-0732">Signal</keyword>
<sequence length="465" mass="48093">MRGITKLSVLSLSLVVLSGCWLDDDDNDTTTVTPPPEPEVQSTYVRVHHTSADAPNVNVLADGNAVLEDVPYHASSNVLELDEGTYSITVQGILPDQSTADVIGPADLEFAADTRYEIFAIGDVSDETLEPLVLSNPVTAVADGESRIQVVHAAYGAPTVDVYLTAPDEELASASPAVTLEYADDSGQVEVPAGDYRVRLTPAGETTVVYDSGSVSLADGGDYIIAATNNVSTGNSPVTLQISTGEETLVVPDANAGSDVRVVHASADAPNVDVTLNNASEAQIQDLAFGSVAGYLNVEAGDYLVDVAAAGGSPVVFDDVELPLALATSYSVYAMGALENINLQVLTEERRRIATAAQLQIVHASPSAGNVDIYLTETDDISDAEPVFSDVPFDADALVSTGNVQVTPGDYFATVTATGTKDAAIGPVALTLSAEGIYTIVATDSAGGGLPPQVILLDDLAPAQP</sequence>
<reference evidence="4" key="1">
    <citation type="journal article" date="2018" name="Front. Microbiol.">
        <title>Genome-Based Analysis Reveals the Taxonomy and Diversity of the Family Idiomarinaceae.</title>
        <authorList>
            <person name="Liu Y."/>
            <person name="Lai Q."/>
            <person name="Shao Z."/>
        </authorList>
    </citation>
    <scope>NUCLEOTIDE SEQUENCE [LARGE SCALE GENOMIC DNA]</scope>
    <source>
        <strain evidence="4">SN-14</strain>
    </source>
</reference>